<feature type="transmembrane region" description="Helical" evidence="1">
    <location>
        <begin position="117"/>
        <end position="138"/>
    </location>
</feature>
<dbReference type="KEGG" id="stur:STURON_00109"/>
<evidence type="ECO:0000256" key="1">
    <source>
        <dbReference type="SAM" id="Phobius"/>
    </source>
</evidence>
<feature type="transmembrane region" description="Helical" evidence="1">
    <location>
        <begin position="220"/>
        <end position="236"/>
    </location>
</feature>
<sequence length="438" mass="51694">MLFFILIAACFVGFNYFLYNNPGDKNFLRHKSTLSILYWLRDNPVSFFSNSTLFNFLEFKAFQGWVSFQLSLIMMTNINTYEYELLLKPFLFILDGFLYTAIVFTLIDSFTNVEKKYFKIFSIIISVLISIGAKYTAYYVDYDFWNGEVIFAYLIIYSTVLLIRYTSFNIRERFLPLFIGLILGGYTSFSWSNSYHVLFLLYAFIFIIQNSYPRNFTKDILKLSIFPIINIAFYNLVSNLYLQFAIFAILVLFLLILASIMTKKYSITKKFELFVEEKTIFTILIMPILFLTFSTALILSVNKGFMSQEDNYLNFLYVWTSFIANYEIRYWITIILSLGTIVGGFAWVIFRKNYKFNQVVNIIDLLLICYITFYNPIVVKFLNVIYPKVTALKGIVMLCLFLVLIYSIPNYLLNKLDNKVRKGDKVIVIKKYKRFYIQ</sequence>
<evidence type="ECO:0000313" key="2">
    <source>
        <dbReference type="EMBL" id="AKU79355.1"/>
    </source>
</evidence>
<feature type="transmembrane region" description="Helical" evidence="1">
    <location>
        <begin position="280"/>
        <end position="301"/>
    </location>
</feature>
<keyword evidence="1" id="KW-1133">Transmembrane helix</keyword>
<feature type="transmembrane region" description="Helical" evidence="1">
    <location>
        <begin position="362"/>
        <end position="382"/>
    </location>
</feature>
<protein>
    <recommendedName>
        <fullName evidence="4">Glycosyltransferase RgtA/B/C/D-like domain-containing protein</fullName>
    </recommendedName>
</protein>
<keyword evidence="1" id="KW-0812">Transmembrane</keyword>
<dbReference type="EMBL" id="CP012328">
    <property type="protein sequence ID" value="AKU79355.1"/>
    <property type="molecule type" value="Genomic_DNA"/>
</dbReference>
<evidence type="ECO:0000313" key="3">
    <source>
        <dbReference type="Proteomes" id="UP000067243"/>
    </source>
</evidence>
<dbReference type="Proteomes" id="UP000067243">
    <property type="component" value="Chromosome"/>
</dbReference>
<feature type="transmembrane region" description="Helical" evidence="1">
    <location>
        <begin position="174"/>
        <end position="191"/>
    </location>
</feature>
<feature type="transmembrane region" description="Helical" evidence="1">
    <location>
        <begin position="242"/>
        <end position="260"/>
    </location>
</feature>
<dbReference type="STRING" id="216946.STURO_v1c01070"/>
<reference evidence="2 3" key="1">
    <citation type="journal article" date="2015" name="Genome Announc.">
        <title>Complete Genome Sequence of Spiroplasma turonicum Strain Tab4cT, a Parasite of a Horse Fly, Haematopota sp. (Diptera: Tabanidae).</title>
        <authorList>
            <person name="Davis R.E."/>
            <person name="Shao J."/>
            <person name="Zhao Y."/>
            <person name="Gasparich G.E."/>
            <person name="Gaynor B.J."/>
            <person name="Donofrio N."/>
        </authorList>
    </citation>
    <scope>NUCLEOTIDE SEQUENCE [LARGE SCALE GENOMIC DNA]</scope>
    <source>
        <strain evidence="2 3">Tab4c</strain>
    </source>
</reference>
<organism evidence="2 3">
    <name type="scientific">Spiroplasma turonicum</name>
    <dbReference type="NCBI Taxonomy" id="216946"/>
    <lineage>
        <taxon>Bacteria</taxon>
        <taxon>Bacillati</taxon>
        <taxon>Mycoplasmatota</taxon>
        <taxon>Mollicutes</taxon>
        <taxon>Entomoplasmatales</taxon>
        <taxon>Spiroplasmataceae</taxon>
        <taxon>Spiroplasma</taxon>
    </lineage>
</organism>
<feature type="transmembrane region" description="Helical" evidence="1">
    <location>
        <begin position="90"/>
        <end position="110"/>
    </location>
</feature>
<feature type="transmembrane region" description="Helical" evidence="1">
    <location>
        <begin position="394"/>
        <end position="413"/>
    </location>
</feature>
<gene>
    <name evidence="2" type="ORF">STURON_00109</name>
</gene>
<keyword evidence="3" id="KW-1185">Reference proteome</keyword>
<keyword evidence="1" id="KW-0472">Membrane</keyword>
<proteinExistence type="predicted"/>
<name>A0A0K1P4X7_9MOLU</name>
<feature type="transmembrane region" description="Helical" evidence="1">
    <location>
        <begin position="197"/>
        <end position="213"/>
    </location>
</feature>
<feature type="transmembrane region" description="Helical" evidence="1">
    <location>
        <begin position="328"/>
        <end position="350"/>
    </location>
</feature>
<dbReference type="AlphaFoldDB" id="A0A0K1P4X7"/>
<accession>A0A0K1P4X7</accession>
<evidence type="ECO:0008006" key="4">
    <source>
        <dbReference type="Google" id="ProtNLM"/>
    </source>
</evidence>
<dbReference type="PATRIC" id="fig|216946.3.peg.107"/>
<feature type="transmembrane region" description="Helical" evidence="1">
    <location>
        <begin position="144"/>
        <end position="162"/>
    </location>
</feature>